<feature type="compositionally biased region" description="Basic residues" evidence="1">
    <location>
        <begin position="83"/>
        <end position="92"/>
    </location>
</feature>
<feature type="compositionally biased region" description="Polar residues" evidence="1">
    <location>
        <begin position="144"/>
        <end position="159"/>
    </location>
</feature>
<feature type="compositionally biased region" description="Basic and acidic residues" evidence="1">
    <location>
        <begin position="72"/>
        <end position="82"/>
    </location>
</feature>
<protein>
    <submittedName>
        <fullName evidence="2">Uncharacterized protein</fullName>
    </submittedName>
</protein>
<accession>A0AA40A3L3</accession>
<evidence type="ECO:0000256" key="1">
    <source>
        <dbReference type="SAM" id="MobiDB-lite"/>
    </source>
</evidence>
<keyword evidence="3" id="KW-1185">Reference proteome</keyword>
<name>A0AA40A3L3_9PEZI</name>
<feature type="region of interest" description="Disordered" evidence="1">
    <location>
        <begin position="1"/>
        <end position="177"/>
    </location>
</feature>
<reference evidence="2" key="1">
    <citation type="submission" date="2023-06" db="EMBL/GenBank/DDBJ databases">
        <title>Genome-scale phylogeny and comparative genomics of the fungal order Sordariales.</title>
        <authorList>
            <consortium name="Lawrence Berkeley National Laboratory"/>
            <person name="Hensen N."/>
            <person name="Bonometti L."/>
            <person name="Westerberg I."/>
            <person name="Brannstrom I.O."/>
            <person name="Guillou S."/>
            <person name="Cros-Aarteil S."/>
            <person name="Calhoun S."/>
            <person name="Haridas S."/>
            <person name="Kuo A."/>
            <person name="Mondo S."/>
            <person name="Pangilinan J."/>
            <person name="Riley R."/>
            <person name="Labutti K."/>
            <person name="Andreopoulos B."/>
            <person name="Lipzen A."/>
            <person name="Chen C."/>
            <person name="Yanf M."/>
            <person name="Daum C."/>
            <person name="Ng V."/>
            <person name="Clum A."/>
            <person name="Steindorff A."/>
            <person name="Ohm R."/>
            <person name="Martin F."/>
            <person name="Silar P."/>
            <person name="Natvig D."/>
            <person name="Lalanne C."/>
            <person name="Gautier V."/>
            <person name="Ament-Velasquez S.L."/>
            <person name="Kruys A."/>
            <person name="Hutchinson M.I."/>
            <person name="Powell A.J."/>
            <person name="Barry K."/>
            <person name="Miller A.N."/>
            <person name="Grigoriev I.V."/>
            <person name="Debuchy R."/>
            <person name="Gladieux P."/>
            <person name="Thoren M.H."/>
            <person name="Johannesson H."/>
        </authorList>
    </citation>
    <scope>NUCLEOTIDE SEQUENCE</scope>
    <source>
        <strain evidence="2">SMH4607-1</strain>
    </source>
</reference>
<evidence type="ECO:0000313" key="2">
    <source>
        <dbReference type="EMBL" id="KAK0708670.1"/>
    </source>
</evidence>
<proteinExistence type="predicted"/>
<comment type="caution">
    <text evidence="2">The sequence shown here is derived from an EMBL/GenBank/DDBJ whole genome shotgun (WGS) entry which is preliminary data.</text>
</comment>
<feature type="compositionally biased region" description="Basic and acidic residues" evidence="1">
    <location>
        <begin position="108"/>
        <end position="127"/>
    </location>
</feature>
<gene>
    <name evidence="2" type="ORF">B0H67DRAFT_557097</name>
</gene>
<dbReference type="Proteomes" id="UP001172102">
    <property type="component" value="Unassembled WGS sequence"/>
</dbReference>
<evidence type="ECO:0000313" key="3">
    <source>
        <dbReference type="Proteomes" id="UP001172102"/>
    </source>
</evidence>
<organism evidence="2 3">
    <name type="scientific">Lasiosphaeris hirsuta</name>
    <dbReference type="NCBI Taxonomy" id="260670"/>
    <lineage>
        <taxon>Eukaryota</taxon>
        <taxon>Fungi</taxon>
        <taxon>Dikarya</taxon>
        <taxon>Ascomycota</taxon>
        <taxon>Pezizomycotina</taxon>
        <taxon>Sordariomycetes</taxon>
        <taxon>Sordariomycetidae</taxon>
        <taxon>Sordariales</taxon>
        <taxon>Lasiosphaeriaceae</taxon>
        <taxon>Lasiosphaeris</taxon>
    </lineage>
</organism>
<dbReference type="AlphaFoldDB" id="A0AA40A3L3"/>
<dbReference type="EMBL" id="JAUKUA010000006">
    <property type="protein sequence ID" value="KAK0708670.1"/>
    <property type="molecule type" value="Genomic_DNA"/>
</dbReference>
<sequence length="567" mass="63356">MPPKKRNTPLVKAQRPPLKAKSAPATLDGPSPDEPKPSAKFLPGRARSVGAIGPEGVEPLRRSKRRRTSSLEPKDEDRPLEKKPRRPYKSKSRSPSLEAGDRNGVAASDHDDKAKRHDSNSQPREKTPQATQKKMPARGRKSRGTSVAAQTHQPEQASQPLPVAREAPAPQTEKHSQPGAFPALVINALREVQPGAIAYGRGLKSCPLPAIEIQGFGVLNLPTNNEQLERLRAHARQLRSKDWSSSWRNCYPKEPMWMFLSRYIAINDPRWDEYLRNVVNQAAEYLGLGHKRGKVHAVLSGLYLWDRNSLWRNYSSSIDEPDRAGTLLITLNKDYTDGGIAVAFGNTKEVFFDPAKAEEDQFFVASHSWVQYDNLPLADGYRLGLSYELHIAGHNNLDRDKPFVKGLVSFVDAAEAALRSQLDGWAARVKQGKLANFPLIYVLEDEYEESELKMECLSARDYAKALALRSVKHRRAKGFKIQTYLVTVRATVKNYQTGEMARRIKFGLGRAVSLGGVLKSHIMKDTIVDERGVPQWDLFINDGRVQKRVSEGMSTTTKTKTDGRSAS</sequence>